<evidence type="ECO:0000313" key="1">
    <source>
        <dbReference type="EMBL" id="WNQ13692.1"/>
    </source>
</evidence>
<dbReference type="AlphaFoldDB" id="A0AA96RH60"/>
<organism evidence="1 2">
    <name type="scientific">Paenibacillus aurantius</name>
    <dbReference type="NCBI Taxonomy" id="2918900"/>
    <lineage>
        <taxon>Bacteria</taxon>
        <taxon>Bacillati</taxon>
        <taxon>Bacillota</taxon>
        <taxon>Bacilli</taxon>
        <taxon>Bacillales</taxon>
        <taxon>Paenibacillaceae</taxon>
        <taxon>Paenibacillus</taxon>
    </lineage>
</organism>
<dbReference type="Proteomes" id="UP001305702">
    <property type="component" value="Chromosome"/>
</dbReference>
<dbReference type="KEGG" id="paun:MJA45_11945"/>
<name>A0AA96RH60_9BACL</name>
<dbReference type="PANTHER" id="PTHR34374">
    <property type="entry name" value="LARGE RIBOSOMAL RNA SUBUNIT ACCUMULATION PROTEIN YCED HOMOLOG 1, CHLOROPLASTIC"/>
    <property type="match status" value="1"/>
</dbReference>
<gene>
    <name evidence="1" type="ORF">MJA45_11945</name>
</gene>
<dbReference type="EMBL" id="CP130318">
    <property type="protein sequence ID" value="WNQ13692.1"/>
    <property type="molecule type" value="Genomic_DNA"/>
</dbReference>
<dbReference type="RefSeq" id="WP_315607474.1">
    <property type="nucleotide sequence ID" value="NZ_CP130318.1"/>
</dbReference>
<evidence type="ECO:0000313" key="2">
    <source>
        <dbReference type="Proteomes" id="UP001305702"/>
    </source>
</evidence>
<proteinExistence type="predicted"/>
<keyword evidence="2" id="KW-1185">Reference proteome</keyword>
<dbReference type="InterPro" id="IPR003772">
    <property type="entry name" value="YceD"/>
</dbReference>
<protein>
    <submittedName>
        <fullName evidence="1">DUF177 domain-containing protein</fullName>
    </submittedName>
</protein>
<dbReference type="PANTHER" id="PTHR34374:SF1">
    <property type="entry name" value="LARGE RIBOSOMAL RNA SUBUNIT ACCUMULATION PROTEIN YCED HOMOLOG 1, CHLOROPLASTIC"/>
    <property type="match status" value="1"/>
</dbReference>
<accession>A0AA96RH60</accession>
<sequence length="174" mass="19937">MLLNLKEWNTKDHTVQWKDKLDLSDFLKERQDLSKFGTLEADLEAASKDGIIEVAGTLTLPVTMLCSRCLTEIDEVLTIPFRERFTQRTELIPQDNEESEEEVHLVKEDRLDLRPYVEENVWMALPYIPLCSEACKGLCPTCGQNRNTDPCGCSQEKVDPRLAGLADFFNQNKE</sequence>
<reference evidence="1 2" key="1">
    <citation type="submission" date="2022-02" db="EMBL/GenBank/DDBJ databases">
        <title>Paenibacillus sp. MBLB1776 Whole Genome Shotgun Sequencing.</title>
        <authorList>
            <person name="Hwang C.Y."/>
            <person name="Cho E.-S."/>
            <person name="Seo M.-J."/>
        </authorList>
    </citation>
    <scope>NUCLEOTIDE SEQUENCE [LARGE SCALE GENOMIC DNA]</scope>
    <source>
        <strain evidence="1 2">MBLB1776</strain>
    </source>
</reference>
<dbReference type="Pfam" id="PF02620">
    <property type="entry name" value="YceD"/>
    <property type="match status" value="1"/>
</dbReference>